<name>A0A0F9KJ53_9ZZZZ</name>
<accession>A0A0F9KJ53</accession>
<evidence type="ECO:0000313" key="1">
    <source>
        <dbReference type="EMBL" id="KKM81983.1"/>
    </source>
</evidence>
<dbReference type="EMBL" id="LAZR01007931">
    <property type="protein sequence ID" value="KKM81983.1"/>
    <property type="molecule type" value="Genomic_DNA"/>
</dbReference>
<organism evidence="1">
    <name type="scientific">marine sediment metagenome</name>
    <dbReference type="NCBI Taxonomy" id="412755"/>
    <lineage>
        <taxon>unclassified sequences</taxon>
        <taxon>metagenomes</taxon>
        <taxon>ecological metagenomes</taxon>
    </lineage>
</organism>
<protein>
    <submittedName>
        <fullName evidence="1">Uncharacterized protein</fullName>
    </submittedName>
</protein>
<comment type="caution">
    <text evidence="1">The sequence shown here is derived from an EMBL/GenBank/DDBJ whole genome shotgun (WGS) entry which is preliminary data.</text>
</comment>
<gene>
    <name evidence="1" type="ORF">LCGC14_1324110</name>
</gene>
<sequence length="157" mass="17613">MVEKLWLTRPEALTLIGRSAEYFRNNIQAALPPGHIRRAGGRGNPWQFYGPAVVKVLLVLNSTPSTEADPLLSGSDSPALERFRLARAEREELELAVRREHLIDVDEFLAWWDAEVAIPIRKGLEKLQKKHGSKAVDLVSAAVRQSEAVVSRRFHGK</sequence>
<proteinExistence type="predicted"/>
<dbReference type="AlphaFoldDB" id="A0A0F9KJ53"/>
<reference evidence="1" key="1">
    <citation type="journal article" date="2015" name="Nature">
        <title>Complex archaea that bridge the gap between prokaryotes and eukaryotes.</title>
        <authorList>
            <person name="Spang A."/>
            <person name="Saw J.H."/>
            <person name="Jorgensen S.L."/>
            <person name="Zaremba-Niedzwiedzka K."/>
            <person name="Martijn J."/>
            <person name="Lind A.E."/>
            <person name="van Eijk R."/>
            <person name="Schleper C."/>
            <person name="Guy L."/>
            <person name="Ettema T.J."/>
        </authorList>
    </citation>
    <scope>NUCLEOTIDE SEQUENCE</scope>
</reference>